<organism evidence="1 2">
    <name type="scientific">Trichinella nativa</name>
    <dbReference type="NCBI Taxonomy" id="6335"/>
    <lineage>
        <taxon>Eukaryota</taxon>
        <taxon>Metazoa</taxon>
        <taxon>Ecdysozoa</taxon>
        <taxon>Nematoda</taxon>
        <taxon>Enoplea</taxon>
        <taxon>Dorylaimia</taxon>
        <taxon>Trichinellida</taxon>
        <taxon>Trichinellidae</taxon>
        <taxon>Trichinella</taxon>
    </lineage>
</organism>
<dbReference type="EMBL" id="LVZM01005533">
    <property type="protein sequence ID" value="OUC46953.1"/>
    <property type="molecule type" value="Genomic_DNA"/>
</dbReference>
<dbReference type="AlphaFoldDB" id="A0A1Y3EP81"/>
<sequence>LHFTIHISSVHAFRHQKYVLHLILPISVFSGAKDPETRRMIVLNGTGLFFLTPVSPVPLYQTSFLTSIIQSSDHQSIIKSK</sequence>
<gene>
    <name evidence="1" type="ORF">D917_07302</name>
</gene>
<comment type="caution">
    <text evidence="1">The sequence shown here is derived from an EMBL/GenBank/DDBJ whole genome shotgun (WGS) entry which is preliminary data.</text>
</comment>
<dbReference type="Proteomes" id="UP000243006">
    <property type="component" value="Unassembled WGS sequence"/>
</dbReference>
<proteinExistence type="predicted"/>
<feature type="non-terminal residue" evidence="1">
    <location>
        <position position="1"/>
    </location>
</feature>
<evidence type="ECO:0000313" key="2">
    <source>
        <dbReference type="Proteomes" id="UP000243006"/>
    </source>
</evidence>
<accession>A0A1Y3EP81</accession>
<reference evidence="1 2" key="1">
    <citation type="submission" date="2015-04" db="EMBL/GenBank/DDBJ databases">
        <title>Draft genome of the roundworm Trichinella nativa.</title>
        <authorList>
            <person name="Mitreva M."/>
        </authorList>
    </citation>
    <scope>NUCLEOTIDE SEQUENCE [LARGE SCALE GENOMIC DNA]</scope>
    <source>
        <strain evidence="1 2">ISS45</strain>
    </source>
</reference>
<protein>
    <submittedName>
        <fullName evidence="1">Uncharacterized protein</fullName>
    </submittedName>
</protein>
<name>A0A1Y3EP81_9BILA</name>
<evidence type="ECO:0000313" key="1">
    <source>
        <dbReference type="EMBL" id="OUC46953.1"/>
    </source>
</evidence>